<dbReference type="EMBL" id="JAINUG010000294">
    <property type="protein sequence ID" value="KAJ8383408.1"/>
    <property type="molecule type" value="Genomic_DNA"/>
</dbReference>
<name>A0AAD7RFM1_9TELE</name>
<gene>
    <name evidence="2" type="ORF">AAFF_G00221080</name>
</gene>
<protein>
    <submittedName>
        <fullName evidence="2">Uncharacterized protein</fullName>
    </submittedName>
</protein>
<reference evidence="2" key="1">
    <citation type="journal article" date="2023" name="Science">
        <title>Genome structures resolve the early diversification of teleost fishes.</title>
        <authorList>
            <person name="Parey E."/>
            <person name="Louis A."/>
            <person name="Montfort J."/>
            <person name="Bouchez O."/>
            <person name="Roques C."/>
            <person name="Iampietro C."/>
            <person name="Lluch J."/>
            <person name="Castinel A."/>
            <person name="Donnadieu C."/>
            <person name="Desvignes T."/>
            <person name="Floi Bucao C."/>
            <person name="Jouanno E."/>
            <person name="Wen M."/>
            <person name="Mejri S."/>
            <person name="Dirks R."/>
            <person name="Jansen H."/>
            <person name="Henkel C."/>
            <person name="Chen W.J."/>
            <person name="Zahm M."/>
            <person name="Cabau C."/>
            <person name="Klopp C."/>
            <person name="Thompson A.W."/>
            <person name="Robinson-Rechavi M."/>
            <person name="Braasch I."/>
            <person name="Lecointre G."/>
            <person name="Bobe J."/>
            <person name="Postlethwait J.H."/>
            <person name="Berthelot C."/>
            <person name="Roest Crollius H."/>
            <person name="Guiguen Y."/>
        </authorList>
    </citation>
    <scope>NUCLEOTIDE SEQUENCE</scope>
    <source>
        <strain evidence="2">NC1722</strain>
    </source>
</reference>
<keyword evidence="3" id="KW-1185">Reference proteome</keyword>
<proteinExistence type="predicted"/>
<evidence type="ECO:0000256" key="1">
    <source>
        <dbReference type="SAM" id="MobiDB-lite"/>
    </source>
</evidence>
<dbReference type="Proteomes" id="UP001221898">
    <property type="component" value="Unassembled WGS sequence"/>
</dbReference>
<accession>A0AAD7RFM1</accession>
<comment type="caution">
    <text evidence="2">The sequence shown here is derived from an EMBL/GenBank/DDBJ whole genome shotgun (WGS) entry which is preliminary data.</text>
</comment>
<organism evidence="2 3">
    <name type="scientific">Aldrovandia affinis</name>
    <dbReference type="NCBI Taxonomy" id="143900"/>
    <lineage>
        <taxon>Eukaryota</taxon>
        <taxon>Metazoa</taxon>
        <taxon>Chordata</taxon>
        <taxon>Craniata</taxon>
        <taxon>Vertebrata</taxon>
        <taxon>Euteleostomi</taxon>
        <taxon>Actinopterygii</taxon>
        <taxon>Neopterygii</taxon>
        <taxon>Teleostei</taxon>
        <taxon>Notacanthiformes</taxon>
        <taxon>Halosauridae</taxon>
        <taxon>Aldrovandia</taxon>
    </lineage>
</organism>
<sequence>MPRALERPASATGLERQPHPRHRVKPHRFGKKLLWAWSLAMSSGQASVITTGATGEGAVGFSATREAIRLNKQTDRSVDRWPWHSLCPGALPATAQSMLGNLTEEGLGFGSP</sequence>
<feature type="region of interest" description="Disordered" evidence="1">
    <location>
        <begin position="1"/>
        <end position="25"/>
    </location>
</feature>
<evidence type="ECO:0000313" key="2">
    <source>
        <dbReference type="EMBL" id="KAJ8383408.1"/>
    </source>
</evidence>
<dbReference type="AlphaFoldDB" id="A0AAD7RFM1"/>
<evidence type="ECO:0000313" key="3">
    <source>
        <dbReference type="Proteomes" id="UP001221898"/>
    </source>
</evidence>